<reference evidence="8 9" key="1">
    <citation type="submission" date="2016-02" db="EMBL/GenBank/DDBJ databases">
        <title>Species-wide whole genome sequencing reveals diversity, host range in Lonsdalea quercina.</title>
        <authorList>
            <person name="Li Y."/>
        </authorList>
    </citation>
    <scope>NUCLEOTIDE SEQUENCE [LARGE SCALE GENOMIC DNA]</scope>
    <source>
        <strain evidence="8 9">LMG 26265</strain>
    </source>
</reference>
<comment type="caution">
    <text evidence="8">The sequence shown here is derived from an EMBL/GenBank/DDBJ whole genome shotgun (WGS) entry which is preliminary data.</text>
</comment>
<gene>
    <name evidence="8" type="ORF">AU512_15195</name>
</gene>
<dbReference type="EMBL" id="LUTQ01000068">
    <property type="protein sequence ID" value="OSN06361.1"/>
    <property type="molecule type" value="Genomic_DNA"/>
</dbReference>
<dbReference type="Pfam" id="PF00389">
    <property type="entry name" value="2-Hacid_dh"/>
    <property type="match status" value="1"/>
</dbReference>
<dbReference type="InterPro" id="IPR006139">
    <property type="entry name" value="D-isomer_2_OHA_DH_cat_dom"/>
</dbReference>
<keyword evidence="9" id="KW-1185">Reference proteome</keyword>
<accession>A0ABX3XDX2</accession>
<evidence type="ECO:0000256" key="3">
    <source>
        <dbReference type="ARBA" id="ARBA00023002"/>
    </source>
</evidence>
<keyword evidence="4" id="KW-0520">NAD</keyword>
<dbReference type="InterPro" id="IPR029753">
    <property type="entry name" value="D-isomer_DH_CS"/>
</dbReference>
<dbReference type="SUPFAM" id="SSF52283">
    <property type="entry name" value="Formate/glycerate dehydrogenase catalytic domain-like"/>
    <property type="match status" value="1"/>
</dbReference>
<organism evidence="8 9">
    <name type="scientific">Lonsdalea iberica</name>
    <dbReference type="NCBI Taxonomy" id="1082703"/>
    <lineage>
        <taxon>Bacteria</taxon>
        <taxon>Pseudomonadati</taxon>
        <taxon>Pseudomonadota</taxon>
        <taxon>Gammaproteobacteria</taxon>
        <taxon>Enterobacterales</taxon>
        <taxon>Pectobacteriaceae</taxon>
        <taxon>Lonsdalea</taxon>
    </lineage>
</organism>
<evidence type="ECO:0000256" key="2">
    <source>
        <dbReference type="ARBA" id="ARBA00022605"/>
    </source>
</evidence>
<dbReference type="Gene3D" id="3.40.50.720">
    <property type="entry name" value="NAD(P)-binding Rossmann-like Domain"/>
    <property type="match status" value="2"/>
</dbReference>
<evidence type="ECO:0000256" key="4">
    <source>
        <dbReference type="ARBA" id="ARBA00023027"/>
    </source>
</evidence>
<evidence type="ECO:0000313" key="9">
    <source>
        <dbReference type="Proteomes" id="UP000194040"/>
    </source>
</evidence>
<sequence length="329" mass="35278">MSMLKIAILDDYQGVALTCADWSAVQRRADIEVFCDHLSDASALVARLRPFDALCVMRERTPLTASLLAQLPNLKFIASTSARNASIDLAAARAQGITVCATQGRGNGAPELTWALLLAAARHLPAECASLRAGGWQVDVGADLAGSTLGILGLGKIGARVAAIGRAFDMNVIAWSQHLTPEAAQAAGATWVDKKTLLRESDWLSLHLVLSDRTRGIVDASDLALMKSTAWLINTSRGPLVDEAALIDALSRRTLAGAALDVFATEPLPTTHPFRSLDNVIATPHIGFVTRDTYRVFYEETVQNLLAWLDGSPTRVMELRAAPPLSSHH</sequence>
<comment type="similarity">
    <text evidence="1 5">Belongs to the D-isomer specific 2-hydroxyacid dehydrogenase family.</text>
</comment>
<dbReference type="SUPFAM" id="SSF51735">
    <property type="entry name" value="NAD(P)-binding Rossmann-fold domains"/>
    <property type="match status" value="1"/>
</dbReference>
<feature type="domain" description="D-isomer specific 2-hydroxyacid dehydrogenase catalytic" evidence="6">
    <location>
        <begin position="26"/>
        <end position="314"/>
    </location>
</feature>
<dbReference type="PROSITE" id="PS00671">
    <property type="entry name" value="D_2_HYDROXYACID_DH_3"/>
    <property type="match status" value="1"/>
</dbReference>
<evidence type="ECO:0000256" key="1">
    <source>
        <dbReference type="ARBA" id="ARBA00005854"/>
    </source>
</evidence>
<dbReference type="Pfam" id="PF02826">
    <property type="entry name" value="2-Hacid_dh_C"/>
    <property type="match status" value="1"/>
</dbReference>
<evidence type="ECO:0000259" key="6">
    <source>
        <dbReference type="Pfam" id="PF00389"/>
    </source>
</evidence>
<dbReference type="InterPro" id="IPR050857">
    <property type="entry name" value="D-2-hydroxyacid_DH"/>
</dbReference>
<name>A0ABX3XDX2_9GAMM</name>
<dbReference type="PANTHER" id="PTHR42789:SF1">
    <property type="entry name" value="D-ISOMER SPECIFIC 2-HYDROXYACID DEHYDROGENASE FAMILY PROTEIN (AFU_ORTHOLOGUE AFUA_6G10090)"/>
    <property type="match status" value="1"/>
</dbReference>
<keyword evidence="2" id="KW-0028">Amino-acid biosynthesis</keyword>
<dbReference type="CDD" id="cd12169">
    <property type="entry name" value="PGDH_like_1"/>
    <property type="match status" value="1"/>
</dbReference>
<dbReference type="InterPro" id="IPR029752">
    <property type="entry name" value="D-isomer_DH_CS1"/>
</dbReference>
<protein>
    <submittedName>
        <fullName evidence="8">Hydroxyacid dehydrogenase</fullName>
    </submittedName>
</protein>
<feature type="domain" description="D-isomer specific 2-hydroxyacid dehydrogenase NAD-binding" evidence="7">
    <location>
        <begin position="115"/>
        <end position="287"/>
    </location>
</feature>
<proteinExistence type="inferred from homology"/>
<dbReference type="Proteomes" id="UP000194040">
    <property type="component" value="Unassembled WGS sequence"/>
</dbReference>
<evidence type="ECO:0000256" key="5">
    <source>
        <dbReference type="RuleBase" id="RU003719"/>
    </source>
</evidence>
<keyword evidence="3 5" id="KW-0560">Oxidoreductase</keyword>
<dbReference type="InterPro" id="IPR036291">
    <property type="entry name" value="NAD(P)-bd_dom_sf"/>
</dbReference>
<dbReference type="PANTHER" id="PTHR42789">
    <property type="entry name" value="D-ISOMER SPECIFIC 2-HYDROXYACID DEHYDROGENASE FAMILY PROTEIN (AFU_ORTHOLOGUE AFUA_6G10090)"/>
    <property type="match status" value="1"/>
</dbReference>
<evidence type="ECO:0000313" key="8">
    <source>
        <dbReference type="EMBL" id="OSN06361.1"/>
    </source>
</evidence>
<dbReference type="PROSITE" id="PS00065">
    <property type="entry name" value="D_2_HYDROXYACID_DH_1"/>
    <property type="match status" value="1"/>
</dbReference>
<evidence type="ECO:0000259" key="7">
    <source>
        <dbReference type="Pfam" id="PF02826"/>
    </source>
</evidence>
<dbReference type="InterPro" id="IPR006140">
    <property type="entry name" value="D-isomer_DH_NAD-bd"/>
</dbReference>